<feature type="compositionally biased region" description="Pro residues" evidence="1">
    <location>
        <begin position="594"/>
        <end position="603"/>
    </location>
</feature>
<sequence>MTQPLHESDILFPYQSNTPSFSTTLSTLRRSTLSLHNRLSSITSDSFFVTSVASAYNLPLIANERCGSWYIPTTQKAGSVYFKSTDGHMGQWKFSLRRLNLQLLDVVAEKGGAIVVDSTRRGKSMPDALSKTVPIWCAVVNRAVFGEAVEEGRLYVPPSVVGESERVQMEGRIAGFLKQFREVCKPHIPTLRAKLTKPLRPIWITQASSLPPAPPSFLDFYPIVLCTASRRVQGAEISENGYVQGAADDHEAWAHGLTPPLFWANKDLLLNTSEEDAPSVIEKLVADEQGPIATATLIRPTKNLYISACEGINPSDFDAIIECTPTPLLTQASKEKAQTQTPRHHLHLACQTGKLGSRTLRTQLPKLPAFLASLASLLQPKILVCCPTGKDLSVGVALAILCLAADDQGVMDGRLQAQGITKDLIKQKLSWITTSNPALNPSRATLQAVNAVLFARQTLNPTPLVHSPEPATHDPTCPPRQLSIPERIFTVLHTPSQPWTFTRTLSSVLPTHPSGRVTGTATFTPCAPGAQGAPALLYAEQGEFTLANGMKFGVQRRYVYLLEEGNGRGDEKSETEPEKEEKGNPQEQTTPTAPTSPFPPPNAPSQKFITIHFYNDDAANTNTNTNTNSAINKSHTPPHNPAPVQNPQIGDVFVEMDTLRLSGRPASSSSTSSASPPDHWLARNKAQHLCAEDLYTASWKFSAGMVGCGHGHDGGGDGDGGSNAGTGSGVWDEGHVWWEVRYDAKGPKKDYSSVTRYVRM</sequence>
<dbReference type="InterPro" id="IPR007306">
    <property type="entry name" value="Rit1"/>
</dbReference>
<reference evidence="6" key="1">
    <citation type="journal article" date="2011" name="Nat. Commun.">
        <title>Effector diversification within compartments of the Leptosphaeria maculans genome affected by Repeat-Induced Point mutations.</title>
        <authorList>
            <person name="Rouxel T."/>
            <person name="Grandaubert J."/>
            <person name="Hane J.K."/>
            <person name="Hoede C."/>
            <person name="van de Wouw A.P."/>
            <person name="Couloux A."/>
            <person name="Dominguez V."/>
            <person name="Anthouard V."/>
            <person name="Bally P."/>
            <person name="Bourras S."/>
            <person name="Cozijnsen A.J."/>
            <person name="Ciuffetti L.M."/>
            <person name="Degrave A."/>
            <person name="Dilmaghani A."/>
            <person name="Duret L."/>
            <person name="Fudal I."/>
            <person name="Goodwin S.B."/>
            <person name="Gout L."/>
            <person name="Glaser N."/>
            <person name="Linglin J."/>
            <person name="Kema G.H.J."/>
            <person name="Lapalu N."/>
            <person name="Lawrence C.B."/>
            <person name="May K."/>
            <person name="Meyer M."/>
            <person name="Ollivier B."/>
            <person name="Poulain J."/>
            <person name="Schoch C.L."/>
            <person name="Simon A."/>
            <person name="Spatafora J.W."/>
            <person name="Stachowiak A."/>
            <person name="Turgeon B.G."/>
            <person name="Tyler B.M."/>
            <person name="Vincent D."/>
            <person name="Weissenbach J."/>
            <person name="Amselem J."/>
            <person name="Quesneville H."/>
            <person name="Oliver R.P."/>
            <person name="Wincker P."/>
            <person name="Balesdent M.-H."/>
            <person name="Howlett B.J."/>
        </authorList>
    </citation>
    <scope>NUCLEOTIDE SEQUENCE [LARGE SCALE GENOMIC DNA]</scope>
    <source>
        <strain evidence="6">JN3 / isolate v23.1.3 / race Av1-4-5-6-7-8</strain>
    </source>
</reference>
<protein>
    <recommendedName>
        <fullName evidence="7">Initiator tRNA phosphoribosyl transferase</fullName>
    </recommendedName>
</protein>
<dbReference type="eggNOG" id="KOG2634">
    <property type="taxonomic scope" value="Eukaryota"/>
</dbReference>
<gene>
    <name evidence="5" type="ORF">LEMA_P019270.1</name>
</gene>
<proteinExistence type="predicted"/>
<dbReference type="InParanoid" id="E5AAV6"/>
<dbReference type="EMBL" id="FP929138">
    <property type="protein sequence ID" value="CBY00797.1"/>
    <property type="molecule type" value="Genomic_DNA"/>
</dbReference>
<evidence type="ECO:0000259" key="2">
    <source>
        <dbReference type="Pfam" id="PF04179"/>
    </source>
</evidence>
<dbReference type="GO" id="GO:0019988">
    <property type="term" value="P:charged-tRNA amino acid modification"/>
    <property type="evidence" value="ECO:0007669"/>
    <property type="project" value="InterPro"/>
</dbReference>
<feature type="compositionally biased region" description="Low complexity" evidence="1">
    <location>
        <begin position="618"/>
        <end position="628"/>
    </location>
</feature>
<organism evidence="6">
    <name type="scientific">Leptosphaeria maculans (strain JN3 / isolate v23.1.3 / race Av1-4-5-6-7-8)</name>
    <name type="common">Blackleg fungus</name>
    <name type="synonym">Phoma lingam</name>
    <dbReference type="NCBI Taxonomy" id="985895"/>
    <lineage>
        <taxon>Eukaryota</taxon>
        <taxon>Fungi</taxon>
        <taxon>Dikarya</taxon>
        <taxon>Ascomycota</taxon>
        <taxon>Pezizomycotina</taxon>
        <taxon>Dothideomycetes</taxon>
        <taxon>Pleosporomycetidae</taxon>
        <taxon>Pleosporales</taxon>
        <taxon>Pleosporineae</taxon>
        <taxon>Leptosphaeriaceae</taxon>
        <taxon>Plenodomus</taxon>
        <taxon>Plenodomus lingam/Leptosphaeria maculans species complex</taxon>
    </lineage>
</organism>
<dbReference type="InterPro" id="IPR045632">
    <property type="entry name" value="DUF6314"/>
</dbReference>
<dbReference type="PANTHER" id="PTHR31811:SF0">
    <property type="entry name" value="TRNA A64-2'-O-RIBOSYLPHOSPHATE TRANSFERASE"/>
    <property type="match status" value="1"/>
</dbReference>
<evidence type="ECO:0008006" key="7">
    <source>
        <dbReference type="Google" id="ProtNLM"/>
    </source>
</evidence>
<evidence type="ECO:0000256" key="1">
    <source>
        <dbReference type="SAM" id="MobiDB-lite"/>
    </source>
</evidence>
<dbReference type="VEuPathDB" id="FungiDB:LEMA_P019270.1"/>
<dbReference type="HOGENOM" id="CLU_027654_1_1_1"/>
<feature type="domain" description="DUF6314" evidence="4">
    <location>
        <begin position="499"/>
        <end position="565"/>
    </location>
</feature>
<dbReference type="InterPro" id="IPR033449">
    <property type="entry name" value="Rit1_N"/>
</dbReference>
<feature type="domain" description="Rit1 DUSP-like" evidence="2">
    <location>
        <begin position="344"/>
        <end position="453"/>
    </location>
</feature>
<dbReference type="STRING" id="985895.E5AAV6"/>
<name>E5AAV6_LEPMJ</name>
<dbReference type="Proteomes" id="UP000002668">
    <property type="component" value="Genome"/>
</dbReference>
<dbReference type="OrthoDB" id="45256at2759"/>
<feature type="compositionally biased region" description="Basic and acidic residues" evidence="1">
    <location>
        <begin position="565"/>
        <end position="584"/>
    </location>
</feature>
<dbReference type="InterPro" id="IPR033421">
    <property type="entry name" value="Rit1_DUSP-like"/>
</dbReference>
<feature type="domain" description="Rit1 N-terminal" evidence="3">
    <location>
        <begin position="28"/>
        <end position="285"/>
    </location>
</feature>
<dbReference type="PANTHER" id="PTHR31811">
    <property type="entry name" value="TRNA A64-2'-O-RIBOSYLPHOSPHATE TRANSFERASE"/>
    <property type="match status" value="1"/>
</dbReference>
<dbReference type="OMA" id="VWWEVRY"/>
<dbReference type="Pfam" id="PF04179">
    <property type="entry name" value="Init_tRNA_PT"/>
    <property type="match status" value="1"/>
</dbReference>
<dbReference type="FunCoup" id="E5AAV6">
    <property type="interactions" value="46"/>
</dbReference>
<dbReference type="AlphaFoldDB" id="E5AAV6"/>
<evidence type="ECO:0000313" key="6">
    <source>
        <dbReference type="Proteomes" id="UP000002668"/>
    </source>
</evidence>
<feature type="region of interest" description="Disordered" evidence="1">
    <location>
        <begin position="618"/>
        <end position="647"/>
    </location>
</feature>
<dbReference type="GO" id="GO:0043399">
    <property type="term" value="F:tRNA adenosine(64)-2'-O-ribosylphosphate transferase activity"/>
    <property type="evidence" value="ECO:0007669"/>
    <property type="project" value="InterPro"/>
</dbReference>
<evidence type="ECO:0000259" key="4">
    <source>
        <dbReference type="Pfam" id="PF19834"/>
    </source>
</evidence>
<evidence type="ECO:0000313" key="5">
    <source>
        <dbReference type="EMBL" id="CBY00797.1"/>
    </source>
</evidence>
<evidence type="ECO:0000259" key="3">
    <source>
        <dbReference type="Pfam" id="PF17184"/>
    </source>
</evidence>
<dbReference type="Pfam" id="PF17184">
    <property type="entry name" value="Rit1_C"/>
    <property type="match status" value="1"/>
</dbReference>
<keyword evidence="6" id="KW-1185">Reference proteome</keyword>
<feature type="compositionally biased region" description="Polar residues" evidence="1">
    <location>
        <begin position="629"/>
        <end position="647"/>
    </location>
</feature>
<accession>E5AAV6</accession>
<feature type="region of interest" description="Disordered" evidence="1">
    <location>
        <begin position="565"/>
        <end position="606"/>
    </location>
</feature>
<dbReference type="Pfam" id="PF19834">
    <property type="entry name" value="DUF6314"/>
    <property type="match status" value="1"/>
</dbReference>
<dbReference type="GO" id="GO:0005737">
    <property type="term" value="C:cytoplasm"/>
    <property type="evidence" value="ECO:0007669"/>
    <property type="project" value="TreeGrafter"/>
</dbReference>